<reference evidence="1 2" key="1">
    <citation type="submission" date="2010-04" db="EMBL/GenBank/DDBJ databases">
        <authorList>
            <person name="Muzny D."/>
            <person name="Qin X."/>
            <person name="Deng J."/>
            <person name="Jiang H."/>
            <person name="Liu Y."/>
            <person name="Qu J."/>
            <person name="Song X.-Z."/>
            <person name="Zhang L."/>
            <person name="Thornton R."/>
            <person name="Coyle M."/>
            <person name="Francisco L."/>
            <person name="Jackson L."/>
            <person name="Javaid M."/>
            <person name="Korchina V."/>
            <person name="Kovar C."/>
            <person name="Mata R."/>
            <person name="Mathew T."/>
            <person name="Ngo R."/>
            <person name="Nguyen L."/>
            <person name="Nguyen N."/>
            <person name="Okwuonu G."/>
            <person name="Ongeri F."/>
            <person name="Pham C."/>
            <person name="Simmons D."/>
            <person name="Wilczek-Boney K."/>
            <person name="Hale W."/>
            <person name="Jakkamsetti A."/>
            <person name="Pham P."/>
            <person name="Ruth R."/>
            <person name="San Lucas F."/>
            <person name="Warren J."/>
            <person name="Zhang J."/>
            <person name="Zhao Z."/>
            <person name="Zhou C."/>
            <person name="Zhu D."/>
            <person name="Lee S."/>
            <person name="Bess C."/>
            <person name="Blankenburg K."/>
            <person name="Forbes L."/>
            <person name="Fu Q."/>
            <person name="Gubbala S."/>
            <person name="Hirani K."/>
            <person name="Jayaseelan J.C."/>
            <person name="Lara F."/>
            <person name="Munidasa M."/>
            <person name="Palculict T."/>
            <person name="Patil S."/>
            <person name="Pu L.-L."/>
            <person name="Saada N."/>
            <person name="Tang L."/>
            <person name="Weissenberger G."/>
            <person name="Zhu Y."/>
            <person name="Hemphill L."/>
            <person name="Shang Y."/>
            <person name="Youmans B."/>
            <person name="Ayvaz T."/>
            <person name="Ross M."/>
            <person name="Santibanez J."/>
            <person name="Aqrawi P."/>
            <person name="Gross S."/>
            <person name="Joshi V."/>
            <person name="Fowler G."/>
            <person name="Nazareth L."/>
            <person name="Reid J."/>
            <person name="Worley K."/>
            <person name="Petrosino J."/>
            <person name="Highlander S."/>
            <person name="Gibbs R."/>
        </authorList>
    </citation>
    <scope>NUCLEOTIDE SEQUENCE [LARGE SCALE GENOMIC DNA]</scope>
    <source>
        <strain evidence="1 2">ATCC BAA-614</strain>
    </source>
</reference>
<name>D5PGE8_9MYCO</name>
<dbReference type="HOGENOM" id="CLU_2611715_0_0_11"/>
<dbReference type="EMBL" id="ADNV01000350">
    <property type="protein sequence ID" value="EFG74802.1"/>
    <property type="molecule type" value="Genomic_DNA"/>
</dbReference>
<dbReference type="AlphaFoldDB" id="D5PGE8"/>
<protein>
    <submittedName>
        <fullName evidence="1">Uncharacterized protein</fullName>
    </submittedName>
</protein>
<sequence>LEVEPRHLCTIQRGITLPKGFGWRNGLCSTHANIRGRGSGCTCWTSSTRSASTSAMCECVGAAAAWDRSPLTDRWEVAA</sequence>
<comment type="caution">
    <text evidence="1">The sequence shown here is derived from an EMBL/GenBank/DDBJ whole genome shotgun (WGS) entry which is preliminary data.</text>
</comment>
<accession>D5PGE8</accession>
<gene>
    <name evidence="1" type="ORF">HMPREF0591_5242</name>
</gene>
<feature type="non-terminal residue" evidence="1">
    <location>
        <position position="1"/>
    </location>
</feature>
<dbReference type="Proteomes" id="UP000003653">
    <property type="component" value="Unassembled WGS sequence"/>
</dbReference>
<organism evidence="1 2">
    <name type="scientific">Mycobacterium parascrofulaceum ATCC BAA-614</name>
    <dbReference type="NCBI Taxonomy" id="525368"/>
    <lineage>
        <taxon>Bacteria</taxon>
        <taxon>Bacillati</taxon>
        <taxon>Actinomycetota</taxon>
        <taxon>Actinomycetes</taxon>
        <taxon>Mycobacteriales</taxon>
        <taxon>Mycobacteriaceae</taxon>
        <taxon>Mycobacterium</taxon>
        <taxon>Mycobacterium simiae complex</taxon>
    </lineage>
</organism>
<evidence type="ECO:0000313" key="1">
    <source>
        <dbReference type="EMBL" id="EFG74802.1"/>
    </source>
</evidence>
<keyword evidence="2" id="KW-1185">Reference proteome</keyword>
<evidence type="ECO:0000313" key="2">
    <source>
        <dbReference type="Proteomes" id="UP000003653"/>
    </source>
</evidence>
<proteinExistence type="predicted"/>